<dbReference type="SUPFAM" id="SSF48498">
    <property type="entry name" value="Tetracyclin repressor-like, C-terminal domain"/>
    <property type="match status" value="1"/>
</dbReference>
<feature type="DNA-binding region" description="H-T-H motif" evidence="4">
    <location>
        <begin position="43"/>
        <end position="62"/>
    </location>
</feature>
<dbReference type="SUPFAM" id="SSF46689">
    <property type="entry name" value="Homeodomain-like"/>
    <property type="match status" value="1"/>
</dbReference>
<gene>
    <name evidence="7" type="ORF">HRUBRA_02030</name>
</gene>
<evidence type="ECO:0000313" key="7">
    <source>
        <dbReference type="EMBL" id="KGE03395.1"/>
    </source>
</evidence>
<feature type="region of interest" description="Disordered" evidence="5">
    <location>
        <begin position="1"/>
        <end position="20"/>
    </location>
</feature>
<organism evidence="7 8">
    <name type="scientific">Pseudohaliea rubra DSM 19751</name>
    <dbReference type="NCBI Taxonomy" id="1265313"/>
    <lineage>
        <taxon>Bacteria</taxon>
        <taxon>Pseudomonadati</taxon>
        <taxon>Pseudomonadota</taxon>
        <taxon>Gammaproteobacteria</taxon>
        <taxon>Cellvibrionales</taxon>
        <taxon>Halieaceae</taxon>
        <taxon>Pseudohaliea</taxon>
    </lineage>
</organism>
<keyword evidence="2 4" id="KW-0238">DNA-binding</keyword>
<dbReference type="AlphaFoldDB" id="A0A095VPS1"/>
<dbReference type="EMBL" id="AUVB01000055">
    <property type="protein sequence ID" value="KGE03395.1"/>
    <property type="molecule type" value="Genomic_DNA"/>
</dbReference>
<dbReference type="InterPro" id="IPR050109">
    <property type="entry name" value="HTH-type_TetR-like_transc_reg"/>
</dbReference>
<proteinExistence type="predicted"/>
<feature type="domain" description="HTH tetR-type" evidence="6">
    <location>
        <begin position="20"/>
        <end position="80"/>
    </location>
</feature>
<keyword evidence="3" id="KW-0804">Transcription</keyword>
<dbReference type="Pfam" id="PF00440">
    <property type="entry name" value="TetR_N"/>
    <property type="match status" value="1"/>
</dbReference>
<dbReference type="PROSITE" id="PS01081">
    <property type="entry name" value="HTH_TETR_1"/>
    <property type="match status" value="1"/>
</dbReference>
<accession>A0A095VPS1</accession>
<dbReference type="PRINTS" id="PR00455">
    <property type="entry name" value="HTHTETR"/>
</dbReference>
<comment type="caution">
    <text evidence="7">The sequence shown here is derived from an EMBL/GenBank/DDBJ whole genome shotgun (WGS) entry which is preliminary data.</text>
</comment>
<dbReference type="Proteomes" id="UP000029640">
    <property type="component" value="Unassembled WGS sequence"/>
</dbReference>
<dbReference type="STRING" id="1265313.HRUBRA_02030"/>
<protein>
    <submittedName>
        <fullName evidence="7">Transcriptional regulator, TetR family</fullName>
    </submittedName>
</protein>
<dbReference type="InterPro" id="IPR001647">
    <property type="entry name" value="HTH_TetR"/>
</dbReference>
<dbReference type="PANTHER" id="PTHR30055:SF234">
    <property type="entry name" value="HTH-TYPE TRANSCRIPTIONAL REGULATOR BETI"/>
    <property type="match status" value="1"/>
</dbReference>
<dbReference type="eggNOG" id="COG1309">
    <property type="taxonomic scope" value="Bacteria"/>
</dbReference>
<dbReference type="InterPro" id="IPR009057">
    <property type="entry name" value="Homeodomain-like_sf"/>
</dbReference>
<dbReference type="HOGENOM" id="CLU_069356_1_3_6"/>
<dbReference type="GO" id="GO:0000976">
    <property type="term" value="F:transcription cis-regulatory region binding"/>
    <property type="evidence" value="ECO:0007669"/>
    <property type="project" value="TreeGrafter"/>
</dbReference>
<dbReference type="PROSITE" id="PS50977">
    <property type="entry name" value="HTH_TETR_2"/>
    <property type="match status" value="1"/>
</dbReference>
<dbReference type="Gene3D" id="1.10.10.60">
    <property type="entry name" value="Homeodomain-like"/>
    <property type="match status" value="1"/>
</dbReference>
<evidence type="ECO:0000256" key="4">
    <source>
        <dbReference type="PROSITE-ProRule" id="PRU00335"/>
    </source>
</evidence>
<evidence type="ECO:0000256" key="2">
    <source>
        <dbReference type="ARBA" id="ARBA00023125"/>
    </source>
</evidence>
<keyword evidence="8" id="KW-1185">Reference proteome</keyword>
<evidence type="ECO:0000256" key="1">
    <source>
        <dbReference type="ARBA" id="ARBA00023015"/>
    </source>
</evidence>
<evidence type="ECO:0000259" key="6">
    <source>
        <dbReference type="PROSITE" id="PS50977"/>
    </source>
</evidence>
<evidence type="ECO:0000256" key="5">
    <source>
        <dbReference type="SAM" id="MobiDB-lite"/>
    </source>
</evidence>
<dbReference type="GO" id="GO:0003700">
    <property type="term" value="F:DNA-binding transcription factor activity"/>
    <property type="evidence" value="ECO:0007669"/>
    <property type="project" value="TreeGrafter"/>
</dbReference>
<sequence>MPAASDNRDAPGQRRASQKAETRARILQCALESFAARGFAGASVRDIAAAAKVNHGLIRYHFGDKDGLWKAAVTFLFERLHEETAIPAADAELNAYEQTRARLRRYVAYCARHPEHARIMVQESIGDSERLRWAVEHFIGPDHEELATTLERLMAEGVYPRVPLHSLVYILSAAAQNIFMLAAEVRHSYGIDVSDPAVVEAHADTLLTLLFEHRSRHA</sequence>
<dbReference type="InterPro" id="IPR036271">
    <property type="entry name" value="Tet_transcr_reg_TetR-rel_C_sf"/>
</dbReference>
<name>A0A095VPS1_9GAMM</name>
<dbReference type="Gene3D" id="1.10.357.10">
    <property type="entry name" value="Tetracycline Repressor, domain 2"/>
    <property type="match status" value="1"/>
</dbReference>
<evidence type="ECO:0000256" key="3">
    <source>
        <dbReference type="ARBA" id="ARBA00023163"/>
    </source>
</evidence>
<reference evidence="7 8" key="1">
    <citation type="journal article" date="2014" name="Genome Announc.">
        <title>Genome Sequence of Gammaproteobacterial Pseudohaliea rubra Type Strain DSM 19751, Isolated from Coastal Seawater of the Mediterranean Sea.</title>
        <authorList>
            <person name="Spring S."/>
            <person name="Fiebig A."/>
            <person name="Riedel T."/>
            <person name="Goker M."/>
            <person name="Klenk H.P."/>
        </authorList>
    </citation>
    <scope>NUCLEOTIDE SEQUENCE [LARGE SCALE GENOMIC DNA]</scope>
    <source>
        <strain evidence="7 8">DSM 19751</strain>
    </source>
</reference>
<dbReference type="PANTHER" id="PTHR30055">
    <property type="entry name" value="HTH-TYPE TRANSCRIPTIONAL REGULATOR RUTR"/>
    <property type="match status" value="1"/>
</dbReference>
<dbReference type="InterPro" id="IPR023772">
    <property type="entry name" value="DNA-bd_HTH_TetR-type_CS"/>
</dbReference>
<dbReference type="RefSeq" id="WP_052094864.1">
    <property type="nucleotide sequence ID" value="NZ_KN234790.1"/>
</dbReference>
<evidence type="ECO:0000313" key="8">
    <source>
        <dbReference type="Proteomes" id="UP000029640"/>
    </source>
</evidence>
<keyword evidence="1" id="KW-0805">Transcription regulation</keyword>
<dbReference type="OrthoDB" id="9803107at2"/>